<name>A0A1J0AA56_9CYAN</name>
<evidence type="ECO:0000256" key="2">
    <source>
        <dbReference type="ARBA" id="ARBA00022630"/>
    </source>
</evidence>
<evidence type="ECO:0000259" key="6">
    <source>
        <dbReference type="Pfam" id="PF05199"/>
    </source>
</evidence>
<dbReference type="KEGG" id="glt:GlitD10_0506"/>
<dbReference type="Gene3D" id="3.50.50.60">
    <property type="entry name" value="FAD/NAD(P)-binding domain"/>
    <property type="match status" value="2"/>
</dbReference>
<feature type="domain" description="Glucose-methanol-choline oxidoreductase C-terminal" evidence="6">
    <location>
        <begin position="460"/>
        <end position="518"/>
    </location>
</feature>
<dbReference type="InterPro" id="IPR007867">
    <property type="entry name" value="GMC_OxRtase_C"/>
</dbReference>
<gene>
    <name evidence="7" type="ORF">GlitD10_0506</name>
</gene>
<dbReference type="SUPFAM" id="SSF51905">
    <property type="entry name" value="FAD/NAD(P)-binding domain"/>
    <property type="match status" value="1"/>
</dbReference>
<dbReference type="OrthoDB" id="9787779at2"/>
<reference evidence="7 8" key="1">
    <citation type="submission" date="2016-10" db="EMBL/GenBank/DDBJ databases">
        <title>Description of Gloeomargarita lithophora gen. nov., sp. nov., a thylakoid-bearing basal-branching cyanobacterium with intracellular carbonates, and proposal for Gloeomargaritales ord. nov.</title>
        <authorList>
            <person name="Moreira D."/>
            <person name="Tavera R."/>
            <person name="Benzerara K."/>
            <person name="Skouri-Panet F."/>
            <person name="Couradeau E."/>
            <person name="Gerard E."/>
            <person name="Loussert C."/>
            <person name="Novelo E."/>
            <person name="Zivanovic Y."/>
            <person name="Lopez-Garcia P."/>
        </authorList>
    </citation>
    <scope>NUCLEOTIDE SEQUENCE [LARGE SCALE GENOMIC DNA]</scope>
    <source>
        <strain evidence="7 8">D10</strain>
    </source>
</reference>
<sequence length="530" mass="58513">MADHYDVIVVGSGAGGGTLAYRLATQGKRVLLLERGGFLPREKENWLAKIVFGTHRYFGSEVWYDPQGKELHPGMGYFVGGNTKLYGAALFRLRERDFQAYAHKDGLSPAWPLPYSVFEPYYTQAEQLYQVHGQWGIDPTEPPRSSDYPYPAIRHEPRIQEISDALNAQGLRPYYTPVGVRLNAAQMYLSDCIRCDTCDGFPCLVGAKSDAEVTAVRPIMGQDNVTLLTHAKVVQLHTSLSGREVTGVEAEVQGEKRLFTGDVVALSCGAVNSAVVLLKSASDAHPNGLANGSGLVGRNLMKHVLGSILAVSRELNPTVFQKTLSINDFYWGEPGYEYPMGQIQTTGKVNADALSLNPAPYAPLTPAQVAEHSTDWWLTTEDIPDPNNRIMVNGDKILMQYQENNTEPFQRLEHRWVELLQSIGAAENLFPHPSYFDRTCRRPDCDAPEPVKSYFASKMGVDNVAHQVGTCRFGDDPNTSVLDTHCRTHEVDNLYVVDGGFFPSSGAVNPTLTIIANALRVADHLLERLG</sequence>
<keyword evidence="8" id="KW-1185">Reference proteome</keyword>
<keyword evidence="4" id="KW-0560">Oxidoreductase</keyword>
<dbReference type="GO" id="GO:0050660">
    <property type="term" value="F:flavin adenine dinucleotide binding"/>
    <property type="evidence" value="ECO:0007669"/>
    <property type="project" value="InterPro"/>
</dbReference>
<dbReference type="InterPro" id="IPR036188">
    <property type="entry name" value="FAD/NAD-bd_sf"/>
</dbReference>
<accession>A0A1J0AA56</accession>
<dbReference type="EMBL" id="CP017675">
    <property type="protein sequence ID" value="APB32818.1"/>
    <property type="molecule type" value="Genomic_DNA"/>
</dbReference>
<dbReference type="PANTHER" id="PTHR46056:SF12">
    <property type="entry name" value="LONG-CHAIN-ALCOHOL OXIDASE"/>
    <property type="match status" value="1"/>
</dbReference>
<dbReference type="GO" id="GO:0016614">
    <property type="term" value="F:oxidoreductase activity, acting on CH-OH group of donors"/>
    <property type="evidence" value="ECO:0007669"/>
    <property type="project" value="InterPro"/>
</dbReference>
<feature type="domain" description="Glucose-methanol-choline oxidoreductase N-terminal" evidence="5">
    <location>
        <begin position="18"/>
        <end position="304"/>
    </location>
</feature>
<dbReference type="Pfam" id="PF00732">
    <property type="entry name" value="GMC_oxred_N"/>
    <property type="match status" value="1"/>
</dbReference>
<evidence type="ECO:0000256" key="1">
    <source>
        <dbReference type="ARBA" id="ARBA00010790"/>
    </source>
</evidence>
<organism evidence="7 8">
    <name type="scientific">Gloeomargarita lithophora Alchichica-D10</name>
    <dbReference type="NCBI Taxonomy" id="1188229"/>
    <lineage>
        <taxon>Bacteria</taxon>
        <taxon>Bacillati</taxon>
        <taxon>Cyanobacteriota</taxon>
        <taxon>Cyanophyceae</taxon>
        <taxon>Gloeomargaritales</taxon>
        <taxon>Gloeomargaritaceae</taxon>
        <taxon>Gloeomargarita</taxon>
    </lineage>
</organism>
<dbReference type="STRING" id="1188229.GlitD10_0506"/>
<keyword evidence="3" id="KW-0274">FAD</keyword>
<keyword evidence="2" id="KW-0285">Flavoprotein</keyword>
<evidence type="ECO:0000313" key="7">
    <source>
        <dbReference type="EMBL" id="APB32818.1"/>
    </source>
</evidence>
<comment type="similarity">
    <text evidence="1">Belongs to the GMC oxidoreductase family.</text>
</comment>
<dbReference type="AlphaFoldDB" id="A0A1J0AA56"/>
<evidence type="ECO:0000259" key="5">
    <source>
        <dbReference type="Pfam" id="PF00732"/>
    </source>
</evidence>
<evidence type="ECO:0000256" key="3">
    <source>
        <dbReference type="ARBA" id="ARBA00022827"/>
    </source>
</evidence>
<proteinExistence type="inferred from homology"/>
<evidence type="ECO:0000313" key="8">
    <source>
        <dbReference type="Proteomes" id="UP000180235"/>
    </source>
</evidence>
<dbReference type="Pfam" id="PF05199">
    <property type="entry name" value="GMC_oxred_C"/>
    <property type="match status" value="1"/>
</dbReference>
<protein>
    <submittedName>
        <fullName evidence="7">Choline dehydrogenase</fullName>
    </submittedName>
</protein>
<dbReference type="PANTHER" id="PTHR46056">
    <property type="entry name" value="LONG-CHAIN-ALCOHOL OXIDASE"/>
    <property type="match status" value="1"/>
</dbReference>
<dbReference type="RefSeq" id="WP_071453503.1">
    <property type="nucleotide sequence ID" value="NZ_CP017675.1"/>
</dbReference>
<evidence type="ECO:0000256" key="4">
    <source>
        <dbReference type="ARBA" id="ARBA00023002"/>
    </source>
</evidence>
<dbReference type="InterPro" id="IPR000172">
    <property type="entry name" value="GMC_OxRdtase_N"/>
</dbReference>
<dbReference type="Proteomes" id="UP000180235">
    <property type="component" value="Chromosome"/>
</dbReference>